<dbReference type="GO" id="GO:0006313">
    <property type="term" value="P:DNA transposition"/>
    <property type="evidence" value="ECO:0007669"/>
    <property type="project" value="InterPro"/>
</dbReference>
<dbReference type="SUPFAM" id="SSF143422">
    <property type="entry name" value="Transposase IS200-like"/>
    <property type="match status" value="1"/>
</dbReference>
<comment type="caution">
    <text evidence="2">The sequence shown here is derived from an EMBL/GenBank/DDBJ whole genome shotgun (WGS) entry which is preliminary data.</text>
</comment>
<dbReference type="EMBL" id="LWSG01000007">
    <property type="protein sequence ID" value="OAS87775.1"/>
    <property type="molecule type" value="Genomic_DNA"/>
</dbReference>
<accession>A0A179T1J7</accession>
<dbReference type="PANTHER" id="PTHR34322">
    <property type="entry name" value="TRANSPOSASE, Y1_TNP DOMAIN-CONTAINING"/>
    <property type="match status" value="1"/>
</dbReference>
<dbReference type="SMART" id="SM01321">
    <property type="entry name" value="Y1_Tnp"/>
    <property type="match status" value="1"/>
</dbReference>
<reference evidence="3" key="1">
    <citation type="submission" date="2016-04" db="EMBL/GenBank/DDBJ databases">
        <authorList>
            <person name="Lyu Z."/>
            <person name="Lyu W."/>
        </authorList>
    </citation>
    <scope>NUCLEOTIDE SEQUENCE [LARGE SCALE GENOMIC DNA]</scope>
    <source>
        <strain evidence="3">C44</strain>
    </source>
</reference>
<dbReference type="STRING" id="152268.A6K24_18725"/>
<gene>
    <name evidence="2" type="ORF">A6K24_18725</name>
</gene>
<dbReference type="InterPro" id="IPR002686">
    <property type="entry name" value="Transposase_17"/>
</dbReference>
<dbReference type="GO" id="GO:0004803">
    <property type="term" value="F:transposase activity"/>
    <property type="evidence" value="ECO:0007669"/>
    <property type="project" value="InterPro"/>
</dbReference>
<dbReference type="Gene3D" id="3.30.70.1290">
    <property type="entry name" value="Transposase IS200-like"/>
    <property type="match status" value="1"/>
</dbReference>
<proteinExistence type="predicted"/>
<evidence type="ECO:0000259" key="1">
    <source>
        <dbReference type="SMART" id="SM01321"/>
    </source>
</evidence>
<dbReference type="Pfam" id="PF01797">
    <property type="entry name" value="Y1_Tnp"/>
    <property type="match status" value="1"/>
</dbReference>
<feature type="domain" description="Transposase IS200-like" evidence="1">
    <location>
        <begin position="9"/>
        <end position="123"/>
    </location>
</feature>
<protein>
    <submittedName>
        <fullName evidence="2">Transposase</fullName>
    </submittedName>
</protein>
<dbReference type="InterPro" id="IPR036515">
    <property type="entry name" value="Transposase_17_sf"/>
</dbReference>
<dbReference type="OrthoDB" id="9788881at2"/>
<dbReference type="PANTHER" id="PTHR34322:SF2">
    <property type="entry name" value="TRANSPOSASE IS200-LIKE DOMAIN-CONTAINING PROTEIN"/>
    <property type="match status" value="1"/>
</dbReference>
<dbReference type="AlphaFoldDB" id="A0A179T1J7"/>
<organism evidence="2 3">
    <name type="scientific">Metabacillus litoralis</name>
    <dbReference type="NCBI Taxonomy" id="152268"/>
    <lineage>
        <taxon>Bacteria</taxon>
        <taxon>Bacillati</taxon>
        <taxon>Bacillota</taxon>
        <taxon>Bacilli</taxon>
        <taxon>Bacillales</taxon>
        <taxon>Bacillaceae</taxon>
        <taxon>Metabacillus</taxon>
    </lineage>
</organism>
<dbReference type="RefSeq" id="WP_066329464.1">
    <property type="nucleotide sequence ID" value="NZ_LWSG01000007.1"/>
</dbReference>
<keyword evidence="3" id="KW-1185">Reference proteome</keyword>
<sequence>MGRKKRVWIPHYFYHIVCRGNRRDPLFMDNGDFLTFLYILRKIHEKYSFELASYCLMTNHFHLQLRSTEQSISKIMALINKRYANYFNTRYNLTGHLFEKRFFDKVILSTSGMLEVSRYIHLNPVKANIVEKPEDYRWGSYLYFMGKGKIEQQYFNPSILLDEFEGEVDERVRKYCEYVGGGACHHPKYVEKELNP</sequence>
<evidence type="ECO:0000313" key="2">
    <source>
        <dbReference type="EMBL" id="OAS87775.1"/>
    </source>
</evidence>
<dbReference type="GO" id="GO:0003677">
    <property type="term" value="F:DNA binding"/>
    <property type="evidence" value="ECO:0007669"/>
    <property type="project" value="InterPro"/>
</dbReference>
<dbReference type="Proteomes" id="UP000078534">
    <property type="component" value="Unassembled WGS sequence"/>
</dbReference>
<evidence type="ECO:0000313" key="3">
    <source>
        <dbReference type="Proteomes" id="UP000078534"/>
    </source>
</evidence>
<name>A0A179T1J7_9BACI</name>